<feature type="domain" description="Flagellin N-terminal" evidence="4">
    <location>
        <begin position="6"/>
        <end position="142"/>
    </location>
</feature>
<evidence type="ECO:0000256" key="3">
    <source>
        <dbReference type="RuleBase" id="RU362073"/>
    </source>
</evidence>
<dbReference type="PANTHER" id="PTHR42792">
    <property type="entry name" value="FLAGELLIN"/>
    <property type="match status" value="1"/>
</dbReference>
<keyword evidence="3" id="KW-0964">Secreted</keyword>
<dbReference type="PANTHER" id="PTHR42792:SF2">
    <property type="entry name" value="FLAGELLIN"/>
    <property type="match status" value="1"/>
</dbReference>
<gene>
    <name evidence="6" type="primary">fljL</name>
    <name evidence="6" type="ORF">GCM10011320_16870</name>
</gene>
<sequence length="278" mass="29003">MSLNSVNTNGGAMVALQSLNRTNEALNMTQKRISTGFRVADAKDDGAAFAVAQSVRADVAGLTAANEQLGGTKGILDTALSGLTKVSDTMTKVRETLVRLADDTLNTDQRAQYETQYEALRTQITNFIADATYNGRTLLDTNAGNGGGDITTTRNESGTTYTLTAADGAGTMVVAAAPTDAATAQAAIAAGGDWATVNTQIADALNRFGSDSRYIDSQVAYNRDKLDALDGGLGALIDADLAKESARLQALQIRQQLGTQSLSIANQAPQSLLSLFKG</sequence>
<evidence type="ECO:0000259" key="4">
    <source>
        <dbReference type="Pfam" id="PF00669"/>
    </source>
</evidence>
<evidence type="ECO:0000259" key="5">
    <source>
        <dbReference type="Pfam" id="PF00700"/>
    </source>
</evidence>
<evidence type="ECO:0000313" key="6">
    <source>
        <dbReference type="EMBL" id="GGJ10401.1"/>
    </source>
</evidence>
<evidence type="ECO:0000313" key="7">
    <source>
        <dbReference type="Proteomes" id="UP000661507"/>
    </source>
</evidence>
<name>A0A917NN59_9PROT</name>
<organism evidence="6 7">
    <name type="scientific">Neoroseomonas lacus</name>
    <dbReference type="NCBI Taxonomy" id="287609"/>
    <lineage>
        <taxon>Bacteria</taxon>
        <taxon>Pseudomonadati</taxon>
        <taxon>Pseudomonadota</taxon>
        <taxon>Alphaproteobacteria</taxon>
        <taxon>Acetobacterales</taxon>
        <taxon>Acetobacteraceae</taxon>
        <taxon>Neoroseomonas</taxon>
    </lineage>
</organism>
<reference evidence="6" key="1">
    <citation type="journal article" date="2014" name="Int. J. Syst. Evol. Microbiol.">
        <title>Complete genome sequence of Corynebacterium casei LMG S-19264T (=DSM 44701T), isolated from a smear-ripened cheese.</title>
        <authorList>
            <consortium name="US DOE Joint Genome Institute (JGI-PGF)"/>
            <person name="Walter F."/>
            <person name="Albersmeier A."/>
            <person name="Kalinowski J."/>
            <person name="Ruckert C."/>
        </authorList>
    </citation>
    <scope>NUCLEOTIDE SEQUENCE</scope>
    <source>
        <strain evidence="6">CGMCC 1.3617</strain>
    </source>
</reference>
<dbReference type="AlphaFoldDB" id="A0A917NN59"/>
<dbReference type="Pfam" id="PF00700">
    <property type="entry name" value="Flagellin_C"/>
    <property type="match status" value="1"/>
</dbReference>
<protein>
    <recommendedName>
        <fullName evidence="3">Flagellin</fullName>
    </recommendedName>
</protein>
<dbReference type="GO" id="GO:0005576">
    <property type="term" value="C:extracellular region"/>
    <property type="evidence" value="ECO:0007669"/>
    <property type="project" value="UniProtKB-SubCell"/>
</dbReference>
<dbReference type="InterPro" id="IPR001029">
    <property type="entry name" value="Flagellin_N"/>
</dbReference>
<keyword evidence="6" id="KW-0969">Cilium</keyword>
<feature type="domain" description="Flagellin C-terminal" evidence="5">
    <location>
        <begin position="199"/>
        <end position="276"/>
    </location>
</feature>
<keyword evidence="6" id="KW-0282">Flagellum</keyword>
<comment type="caution">
    <text evidence="6">The sequence shown here is derived from an EMBL/GenBank/DDBJ whole genome shotgun (WGS) entry which is preliminary data.</text>
</comment>
<dbReference type="GO" id="GO:0009288">
    <property type="term" value="C:bacterial-type flagellum"/>
    <property type="evidence" value="ECO:0007669"/>
    <property type="project" value="UniProtKB-SubCell"/>
</dbReference>
<proteinExistence type="inferred from homology"/>
<comment type="subcellular location">
    <subcellularLocation>
        <location evidence="3">Secreted</location>
    </subcellularLocation>
    <subcellularLocation>
        <location evidence="3">Bacterial flagellum</location>
    </subcellularLocation>
</comment>
<evidence type="ECO:0000256" key="1">
    <source>
        <dbReference type="ARBA" id="ARBA00005709"/>
    </source>
</evidence>
<keyword evidence="7" id="KW-1185">Reference proteome</keyword>
<dbReference type="Proteomes" id="UP000661507">
    <property type="component" value="Unassembled WGS sequence"/>
</dbReference>
<dbReference type="Gene3D" id="1.20.1330.10">
    <property type="entry name" value="f41 fragment of flagellin, N-terminal domain"/>
    <property type="match status" value="1"/>
</dbReference>
<evidence type="ECO:0000256" key="2">
    <source>
        <dbReference type="ARBA" id="ARBA00023143"/>
    </source>
</evidence>
<comment type="function">
    <text evidence="3">Flagellin is the subunit protein which polymerizes to form the filaments of bacterial flagella.</text>
</comment>
<dbReference type="PRINTS" id="PR00207">
    <property type="entry name" value="FLAGELLIN"/>
</dbReference>
<reference evidence="6" key="2">
    <citation type="submission" date="2020-09" db="EMBL/GenBank/DDBJ databases">
        <authorList>
            <person name="Sun Q."/>
            <person name="Zhou Y."/>
        </authorList>
    </citation>
    <scope>NUCLEOTIDE SEQUENCE</scope>
    <source>
        <strain evidence="6">CGMCC 1.3617</strain>
    </source>
</reference>
<dbReference type="Pfam" id="PF00669">
    <property type="entry name" value="Flagellin_N"/>
    <property type="match status" value="1"/>
</dbReference>
<dbReference type="InterPro" id="IPR046358">
    <property type="entry name" value="Flagellin_C"/>
</dbReference>
<dbReference type="InterPro" id="IPR001492">
    <property type="entry name" value="Flagellin"/>
</dbReference>
<accession>A0A917NN59</accession>
<dbReference type="EMBL" id="BMKW01000003">
    <property type="protein sequence ID" value="GGJ10401.1"/>
    <property type="molecule type" value="Genomic_DNA"/>
</dbReference>
<dbReference type="RefSeq" id="WP_188966580.1">
    <property type="nucleotide sequence ID" value="NZ_BMKW01000003.1"/>
</dbReference>
<keyword evidence="6" id="KW-0966">Cell projection</keyword>
<dbReference type="GO" id="GO:0005198">
    <property type="term" value="F:structural molecule activity"/>
    <property type="evidence" value="ECO:0007669"/>
    <property type="project" value="UniProtKB-UniRule"/>
</dbReference>
<keyword evidence="2 3" id="KW-0975">Bacterial flagellum</keyword>
<comment type="similarity">
    <text evidence="1 3">Belongs to the bacterial flagellin family.</text>
</comment>
<dbReference type="SUPFAM" id="SSF64518">
    <property type="entry name" value="Phase 1 flagellin"/>
    <property type="match status" value="1"/>
</dbReference>